<dbReference type="GO" id="GO:0000139">
    <property type="term" value="C:Golgi membrane"/>
    <property type="evidence" value="ECO:0007669"/>
    <property type="project" value="UniProtKB-SubCell"/>
</dbReference>
<comment type="subcellular location">
    <subcellularLocation>
        <location evidence="1">Golgi apparatus membrane</location>
        <topology evidence="1">Single-pass type II membrane protein</topology>
    </subcellularLocation>
</comment>
<dbReference type="InterPro" id="IPR001675">
    <property type="entry name" value="Glyco_trans_29"/>
</dbReference>
<dbReference type="AlphaFoldDB" id="A0A7N0URH6"/>
<evidence type="ECO:0000256" key="10">
    <source>
        <dbReference type="ARBA" id="ARBA00023180"/>
    </source>
</evidence>
<proteinExistence type="inferred from homology"/>
<keyword evidence="10" id="KW-0325">Glycoprotein</keyword>
<dbReference type="PANTHER" id="PTHR46779">
    <property type="entry name" value="BETA-1,6-GALACTOSYLTRANSFERASE GALT29A"/>
    <property type="match status" value="1"/>
</dbReference>
<keyword evidence="9" id="KW-0472">Membrane</keyword>
<keyword evidence="6" id="KW-0735">Signal-anchor</keyword>
<dbReference type="PIRSF" id="PIRSF005557">
    <property type="entry name" value="Sialyl_trans"/>
    <property type="match status" value="1"/>
</dbReference>
<evidence type="ECO:0000256" key="8">
    <source>
        <dbReference type="ARBA" id="ARBA00023034"/>
    </source>
</evidence>
<evidence type="ECO:0000256" key="2">
    <source>
        <dbReference type="ARBA" id="ARBA00006003"/>
    </source>
</evidence>
<evidence type="ECO:0000256" key="4">
    <source>
        <dbReference type="ARBA" id="ARBA00022679"/>
    </source>
</evidence>
<keyword evidence="8" id="KW-0333">Golgi apparatus</keyword>
<dbReference type="Gramene" id="Kaladp0081s0219.1.v1.1">
    <property type="protein sequence ID" value="Kaladp0081s0219.1.v1.1.CDS.1"/>
    <property type="gene ID" value="Kaladp0081s0219.v1.1"/>
</dbReference>
<evidence type="ECO:0000256" key="6">
    <source>
        <dbReference type="ARBA" id="ARBA00022968"/>
    </source>
</evidence>
<evidence type="ECO:0000313" key="13">
    <source>
        <dbReference type="Proteomes" id="UP000594263"/>
    </source>
</evidence>
<dbReference type="InterPro" id="IPR038578">
    <property type="entry name" value="GT29-like_sf"/>
</dbReference>
<evidence type="ECO:0000256" key="9">
    <source>
        <dbReference type="ARBA" id="ARBA00023136"/>
    </source>
</evidence>
<evidence type="ECO:0000256" key="7">
    <source>
        <dbReference type="ARBA" id="ARBA00022989"/>
    </source>
</evidence>
<dbReference type="CDD" id="cd19952">
    <property type="entry name" value="GT29"/>
    <property type="match status" value="1"/>
</dbReference>
<dbReference type="OMA" id="MVCNSSH"/>
<protein>
    <submittedName>
        <fullName evidence="12">Uncharacterized protein</fullName>
    </submittedName>
</protein>
<keyword evidence="3" id="KW-0328">Glycosyltransferase</keyword>
<evidence type="ECO:0000313" key="12">
    <source>
        <dbReference type="EnsemblPlants" id="Kaladp0081s0219.1.v1.1.CDS.1"/>
    </source>
</evidence>
<keyword evidence="5" id="KW-0812">Transmembrane</keyword>
<feature type="disulfide bond" evidence="11">
    <location>
        <begin position="168"/>
        <end position="325"/>
    </location>
</feature>
<name>A0A7N0URH6_KALFE</name>
<evidence type="ECO:0000256" key="1">
    <source>
        <dbReference type="ARBA" id="ARBA00004323"/>
    </source>
</evidence>
<dbReference type="InterPro" id="IPR012163">
    <property type="entry name" value="Sialyl_trans"/>
</dbReference>
<keyword evidence="13" id="KW-1185">Reference proteome</keyword>
<sequence>MKRSVRPLFSVLLLIAFAVTLTCRAVLRRAPRPDRISRSELSVAADPVFQFNSTLLKLAAVEVGEEKTKKEIELLLEGNFHSRGRYRSFSTWRRFNRARTSDGSQVSLRSPQFYRYWLDFRRVLQDWSRQKRFQDDIMSELIRLVKAPLDEYNGAKAADKSGRRYASCAVVGNSGILLREEFGDLIDGHEFVIRLNNARIGSFQRHVGSKTSVSFVNSNILHLCARRETCFCHPYGASVPIIMYICQAVHFLDYTLCNATHNKSPLLVTDPRFDVLCARIVRYYSMKRFVDQIGKPLEEWSSAHDGSNFHYSSGAQAVMLAVGICDQVSLFGFGKSDSAKHHYHTNQKAELKLHDYEAEYELYHDLVHTPRAIPFISDSFRFPPVTIHL</sequence>
<organism evidence="12 13">
    <name type="scientific">Kalanchoe fedtschenkoi</name>
    <name type="common">Lavender scallops</name>
    <name type="synonym">South American air plant</name>
    <dbReference type="NCBI Taxonomy" id="63787"/>
    <lineage>
        <taxon>Eukaryota</taxon>
        <taxon>Viridiplantae</taxon>
        <taxon>Streptophyta</taxon>
        <taxon>Embryophyta</taxon>
        <taxon>Tracheophyta</taxon>
        <taxon>Spermatophyta</taxon>
        <taxon>Magnoliopsida</taxon>
        <taxon>eudicotyledons</taxon>
        <taxon>Gunneridae</taxon>
        <taxon>Pentapetalae</taxon>
        <taxon>Saxifragales</taxon>
        <taxon>Crassulaceae</taxon>
        <taxon>Kalanchoe</taxon>
    </lineage>
</organism>
<evidence type="ECO:0000256" key="3">
    <source>
        <dbReference type="ARBA" id="ARBA00022676"/>
    </source>
</evidence>
<evidence type="ECO:0000256" key="11">
    <source>
        <dbReference type="PIRSR" id="PIRSR005557-2"/>
    </source>
</evidence>
<dbReference type="Pfam" id="PF00777">
    <property type="entry name" value="Glyco_transf_29"/>
    <property type="match status" value="1"/>
</dbReference>
<dbReference type="Gene3D" id="3.90.1480.20">
    <property type="entry name" value="Glycosyl transferase family 29"/>
    <property type="match status" value="1"/>
</dbReference>
<keyword evidence="7" id="KW-1133">Transmembrane helix</keyword>
<evidence type="ECO:0000256" key="5">
    <source>
        <dbReference type="ARBA" id="ARBA00022692"/>
    </source>
</evidence>
<dbReference type="Proteomes" id="UP000594263">
    <property type="component" value="Unplaced"/>
</dbReference>
<keyword evidence="4" id="KW-0808">Transferase</keyword>
<accession>A0A7N0URH6</accession>
<dbReference type="EnsemblPlants" id="Kaladp0081s0219.1.v1.1">
    <property type="protein sequence ID" value="Kaladp0081s0219.1.v1.1.CDS.1"/>
    <property type="gene ID" value="Kaladp0081s0219.v1.1"/>
</dbReference>
<dbReference type="GO" id="GO:0008373">
    <property type="term" value="F:sialyltransferase activity"/>
    <property type="evidence" value="ECO:0007669"/>
    <property type="project" value="InterPro"/>
</dbReference>
<reference evidence="12" key="1">
    <citation type="submission" date="2021-01" db="UniProtKB">
        <authorList>
            <consortium name="EnsemblPlants"/>
        </authorList>
    </citation>
    <scope>IDENTIFICATION</scope>
</reference>
<dbReference type="PANTHER" id="PTHR46779:SF1">
    <property type="entry name" value="BETA-1,6-GALACTOSYLTRANSFERASE GALT29A"/>
    <property type="match status" value="1"/>
</dbReference>
<comment type="similarity">
    <text evidence="2">Belongs to the glycosyltransferase 29 family.</text>
</comment>